<dbReference type="EMBL" id="MN740697">
    <property type="protein sequence ID" value="QHU08502.1"/>
    <property type="molecule type" value="Genomic_DNA"/>
</dbReference>
<protein>
    <submittedName>
        <fullName evidence="1">Uncharacterized protein</fullName>
    </submittedName>
</protein>
<organism evidence="1">
    <name type="scientific">viral metagenome</name>
    <dbReference type="NCBI Taxonomy" id="1070528"/>
    <lineage>
        <taxon>unclassified sequences</taxon>
        <taxon>metagenomes</taxon>
        <taxon>organismal metagenomes</taxon>
    </lineage>
</organism>
<evidence type="ECO:0000313" key="1">
    <source>
        <dbReference type="EMBL" id="QHU08502.1"/>
    </source>
</evidence>
<accession>A0A6C0JRW2</accession>
<dbReference type="AlphaFoldDB" id="A0A6C0JRW2"/>
<name>A0A6C0JRW2_9ZZZZ</name>
<sequence>MNKFPSVCYMAYEFYLETNRYITRNQVAIDKFDLINDFPTADIIVTYKEIEMSTLEQHKLYDKTYEDDIIPILYFIDGLPYSTINSNTRSPHQIFCVDEIEDV</sequence>
<reference evidence="1" key="1">
    <citation type="journal article" date="2020" name="Nature">
        <title>Giant virus diversity and host interactions through global metagenomics.</title>
        <authorList>
            <person name="Schulz F."/>
            <person name="Roux S."/>
            <person name="Paez-Espino D."/>
            <person name="Jungbluth S."/>
            <person name="Walsh D.A."/>
            <person name="Denef V.J."/>
            <person name="McMahon K.D."/>
            <person name="Konstantinidis K.T."/>
            <person name="Eloe-Fadrosh E.A."/>
            <person name="Kyrpides N.C."/>
            <person name="Woyke T."/>
        </authorList>
    </citation>
    <scope>NUCLEOTIDE SEQUENCE</scope>
    <source>
        <strain evidence="1">GVMAG-S-1062768-28</strain>
    </source>
</reference>
<proteinExistence type="predicted"/>